<dbReference type="Proteomes" id="UP001228113">
    <property type="component" value="Chromosome"/>
</dbReference>
<evidence type="ECO:0000313" key="10">
    <source>
        <dbReference type="EMBL" id="BDU78261.1"/>
    </source>
</evidence>
<dbReference type="Gene3D" id="3.30.160.20">
    <property type="match status" value="1"/>
</dbReference>
<evidence type="ECO:0000256" key="3">
    <source>
        <dbReference type="ARBA" id="ARBA00010835"/>
    </source>
</evidence>
<reference evidence="10" key="1">
    <citation type="journal article" date="2023" name="Int. J. Syst. Evol. Microbiol.">
        <title>Mesoterricola silvestris gen. nov., sp. nov., Mesoterricola sediminis sp. nov., Geothrix oryzae sp. nov., Geothrix edaphica sp. nov., Geothrix rubra sp. nov., and Geothrix limicola sp. nov., six novel members of Acidobacteriota isolated from soils.</title>
        <authorList>
            <person name="Itoh H."/>
            <person name="Sugisawa Y."/>
            <person name="Mise K."/>
            <person name="Xu Z."/>
            <person name="Kuniyasu M."/>
            <person name="Ushijima N."/>
            <person name="Kawano K."/>
            <person name="Kobayashi E."/>
            <person name="Shiratori Y."/>
            <person name="Masuda Y."/>
            <person name="Senoo K."/>
        </authorList>
    </citation>
    <scope>NUCLEOTIDE SEQUENCE</scope>
    <source>
        <strain evidence="10">W786</strain>
    </source>
</reference>
<gene>
    <name evidence="7 10" type="primary">prfA</name>
    <name evidence="10" type="ORF">METESE_32190</name>
</gene>
<dbReference type="InterPro" id="IPR004373">
    <property type="entry name" value="RF-1"/>
</dbReference>
<dbReference type="FunFam" id="3.30.70.1660:FF:000004">
    <property type="entry name" value="Peptide chain release factor 1"/>
    <property type="match status" value="1"/>
</dbReference>
<dbReference type="SMART" id="SM00937">
    <property type="entry name" value="PCRF"/>
    <property type="match status" value="1"/>
</dbReference>
<feature type="modified residue" description="N5-methylglutamine" evidence="7">
    <location>
        <position position="234"/>
    </location>
</feature>
<dbReference type="NCBIfam" id="TIGR00019">
    <property type="entry name" value="prfA"/>
    <property type="match status" value="1"/>
</dbReference>
<dbReference type="KEGG" id="msea:METESE_32190"/>
<dbReference type="SUPFAM" id="SSF75620">
    <property type="entry name" value="Release factor"/>
    <property type="match status" value="1"/>
</dbReference>
<dbReference type="FunFam" id="3.30.160.20:FF:000004">
    <property type="entry name" value="Peptide chain release factor 1"/>
    <property type="match status" value="1"/>
</dbReference>
<dbReference type="InterPro" id="IPR045853">
    <property type="entry name" value="Pep_chain_release_fac_I_sf"/>
</dbReference>
<dbReference type="AlphaFoldDB" id="A0AA48KDJ1"/>
<proteinExistence type="inferred from homology"/>
<evidence type="ECO:0000259" key="9">
    <source>
        <dbReference type="SMART" id="SM00937"/>
    </source>
</evidence>
<sequence>MLDQLESLDAKFQEIEAQLQDPAVVSDPKRLRELTKHRAELEPVVAAWHAQRTRLHQLEEAEAILADKTLDSDLRDLAALEIPELKEAIQQGETELRALLVPKDPKDAKNVILEVRAGTGGEEAALFAAEVFRMYVRFAERRGYRVSVLSESEAEQGGLREVVAEIEGEGAYSLFRFESGVHRVQRVPKTETQGRIHTSACTVAVMPEAEEVDIVIHEKDLRIDTFCSGGKGGQSVNTTYSAVRLTHLPTNTVVSCQDERSQLKNMAKAMTVLRSRLLEKAQAEKDAAEASLRKTQVGSGDRSEKIRTYNFPQGRVTDHRVNVTIHQIDAFMQGQIEPILEPLRAAFEAERLQAMDA</sequence>
<evidence type="ECO:0000256" key="8">
    <source>
        <dbReference type="NCBIfam" id="TIGR00019"/>
    </source>
</evidence>
<organism evidence="10 11">
    <name type="scientific">Mesoterricola sediminis</name>
    <dbReference type="NCBI Taxonomy" id="2927980"/>
    <lineage>
        <taxon>Bacteria</taxon>
        <taxon>Pseudomonadati</taxon>
        <taxon>Acidobacteriota</taxon>
        <taxon>Holophagae</taxon>
        <taxon>Holophagales</taxon>
        <taxon>Holophagaceae</taxon>
        <taxon>Mesoterricola</taxon>
    </lineage>
</organism>
<evidence type="ECO:0000256" key="1">
    <source>
        <dbReference type="ARBA" id="ARBA00002986"/>
    </source>
</evidence>
<dbReference type="EMBL" id="AP027081">
    <property type="protein sequence ID" value="BDU78261.1"/>
    <property type="molecule type" value="Genomic_DNA"/>
</dbReference>
<evidence type="ECO:0000256" key="2">
    <source>
        <dbReference type="ARBA" id="ARBA00004496"/>
    </source>
</evidence>
<feature type="domain" description="Peptide chain release factor" evidence="9">
    <location>
        <begin position="63"/>
        <end position="178"/>
    </location>
</feature>
<accession>A0AA48KDJ1</accession>
<comment type="function">
    <text evidence="1 7">Peptide chain release factor 1 directs the termination of translation in response to the peptide chain termination codons UAG and UAA.</text>
</comment>
<name>A0AA48KDJ1_9BACT</name>
<dbReference type="NCBIfam" id="NF001859">
    <property type="entry name" value="PRK00591.1"/>
    <property type="match status" value="1"/>
</dbReference>
<dbReference type="FunFam" id="3.30.70.1660:FF:000002">
    <property type="entry name" value="Peptide chain release factor 1"/>
    <property type="match status" value="1"/>
</dbReference>
<dbReference type="RefSeq" id="WP_316410644.1">
    <property type="nucleotide sequence ID" value="NZ_AP027081.1"/>
</dbReference>
<dbReference type="GO" id="GO:0016149">
    <property type="term" value="F:translation release factor activity, codon specific"/>
    <property type="evidence" value="ECO:0007669"/>
    <property type="project" value="UniProtKB-UniRule"/>
</dbReference>
<evidence type="ECO:0000256" key="6">
    <source>
        <dbReference type="ARBA" id="ARBA00022917"/>
    </source>
</evidence>
<keyword evidence="4 7" id="KW-0488">Methylation</keyword>
<keyword evidence="5 7" id="KW-0963">Cytoplasm</keyword>
<evidence type="ECO:0000256" key="5">
    <source>
        <dbReference type="ARBA" id="ARBA00022490"/>
    </source>
</evidence>
<protein>
    <recommendedName>
        <fullName evidence="7 8">Peptide chain release factor 1</fullName>
        <shortName evidence="7">RF-1</shortName>
    </recommendedName>
</protein>
<dbReference type="Pfam" id="PF00472">
    <property type="entry name" value="RF-1"/>
    <property type="match status" value="1"/>
</dbReference>
<comment type="subcellular location">
    <subcellularLocation>
        <location evidence="2 7">Cytoplasm</location>
    </subcellularLocation>
</comment>
<dbReference type="InterPro" id="IPR005139">
    <property type="entry name" value="PCRF"/>
</dbReference>
<comment type="similarity">
    <text evidence="3 7">Belongs to the prokaryotic/mitochondrial release factor family.</text>
</comment>
<dbReference type="HAMAP" id="MF_00093">
    <property type="entry name" value="Rel_fac_1"/>
    <property type="match status" value="1"/>
</dbReference>
<dbReference type="Pfam" id="PF03462">
    <property type="entry name" value="PCRF"/>
    <property type="match status" value="1"/>
</dbReference>
<evidence type="ECO:0000256" key="4">
    <source>
        <dbReference type="ARBA" id="ARBA00022481"/>
    </source>
</evidence>
<dbReference type="Gene3D" id="3.30.70.1660">
    <property type="match status" value="1"/>
</dbReference>
<dbReference type="PANTHER" id="PTHR43804">
    <property type="entry name" value="LD18447P"/>
    <property type="match status" value="1"/>
</dbReference>
<comment type="PTM">
    <text evidence="7">Methylated by PrmC. Methylation increases the termination efficiency of RF1.</text>
</comment>
<evidence type="ECO:0000256" key="7">
    <source>
        <dbReference type="HAMAP-Rule" id="MF_00093"/>
    </source>
</evidence>
<dbReference type="InterPro" id="IPR000352">
    <property type="entry name" value="Pep_chain_release_fac_I"/>
</dbReference>
<dbReference type="Gene3D" id="6.10.140.1950">
    <property type="match status" value="1"/>
</dbReference>
<dbReference type="InterPro" id="IPR050057">
    <property type="entry name" value="Prokaryotic/Mito_RF"/>
</dbReference>
<evidence type="ECO:0000313" key="11">
    <source>
        <dbReference type="Proteomes" id="UP001228113"/>
    </source>
</evidence>
<dbReference type="PANTHER" id="PTHR43804:SF7">
    <property type="entry name" value="LD18447P"/>
    <property type="match status" value="1"/>
</dbReference>
<dbReference type="GO" id="GO:0005829">
    <property type="term" value="C:cytosol"/>
    <property type="evidence" value="ECO:0007669"/>
    <property type="project" value="UniProtKB-ARBA"/>
</dbReference>
<keyword evidence="11" id="KW-1185">Reference proteome</keyword>
<keyword evidence="6 7" id="KW-0648">Protein biosynthesis</keyword>